<dbReference type="Pfam" id="PF00126">
    <property type="entry name" value="HTH_1"/>
    <property type="match status" value="1"/>
</dbReference>
<dbReference type="InterPro" id="IPR036388">
    <property type="entry name" value="WH-like_DNA-bd_sf"/>
</dbReference>
<dbReference type="GO" id="GO:0005829">
    <property type="term" value="C:cytosol"/>
    <property type="evidence" value="ECO:0007669"/>
    <property type="project" value="TreeGrafter"/>
</dbReference>
<dbReference type="Gene3D" id="3.40.190.290">
    <property type="match status" value="1"/>
</dbReference>
<organism evidence="6">
    <name type="scientific">Klebsiella pneumoniae</name>
    <dbReference type="NCBI Taxonomy" id="573"/>
    <lineage>
        <taxon>Bacteria</taxon>
        <taxon>Pseudomonadati</taxon>
        <taxon>Pseudomonadota</taxon>
        <taxon>Gammaproteobacteria</taxon>
        <taxon>Enterobacterales</taxon>
        <taxon>Enterobacteriaceae</taxon>
        <taxon>Klebsiella/Raoultella group</taxon>
        <taxon>Klebsiella</taxon>
        <taxon>Klebsiella pneumoniae complex</taxon>
    </lineage>
</organism>
<dbReference type="SUPFAM" id="SSF53850">
    <property type="entry name" value="Periplasmic binding protein-like II"/>
    <property type="match status" value="1"/>
</dbReference>
<protein>
    <submittedName>
        <fullName evidence="6">LysR family transcriptional regulator</fullName>
    </submittedName>
</protein>
<feature type="domain" description="HTH lysR-type" evidence="5">
    <location>
        <begin position="1"/>
        <end position="58"/>
    </location>
</feature>
<sequence>MEIRQLEYFISASALGNLTKVAERHYVSQPNITVAIKKLESELGVNLFERRKNKLVLTEEGEFFLLKVKPLIIALKNSVAEIKDYHNKNSGVVTLGIPPMISLFLFTPLFKHFRELYSEMELSLVEEGTFGLHQKLSHGDIDLAIVIINDAPEELVTVPLMTQQHVVCISDKHPLAKKKTIDWEDLQNEPLIVMKKDSWHRKAILNECEKRGVNTHIFLSSNSVKNNIDLVAKNEGISFILDAVGLKCDGVTTRAMTEPVYVEIGLAWKKDKYLSYASRALIAFLEQYIKDNFQLFIYICSSTNNSHNSSASGGIFFAGR</sequence>
<dbReference type="PANTHER" id="PTHR30419">
    <property type="entry name" value="HTH-TYPE TRANSCRIPTIONAL REGULATOR YBHD"/>
    <property type="match status" value="1"/>
</dbReference>
<dbReference type="InterPro" id="IPR050950">
    <property type="entry name" value="HTH-type_LysR_regulators"/>
</dbReference>
<dbReference type="Gene3D" id="1.10.10.10">
    <property type="entry name" value="Winged helix-like DNA-binding domain superfamily/Winged helix DNA-binding domain"/>
    <property type="match status" value="1"/>
</dbReference>
<proteinExistence type="inferred from homology"/>
<dbReference type="GO" id="GO:0003677">
    <property type="term" value="F:DNA binding"/>
    <property type="evidence" value="ECO:0007669"/>
    <property type="project" value="UniProtKB-KW"/>
</dbReference>
<comment type="caution">
    <text evidence="6">The sequence shown here is derived from an EMBL/GenBank/DDBJ whole genome shotgun (WGS) entry which is preliminary data.</text>
</comment>
<evidence type="ECO:0000313" key="6">
    <source>
        <dbReference type="EMBL" id="TCY78310.1"/>
    </source>
</evidence>
<dbReference type="FunFam" id="1.10.10.10:FF:000001">
    <property type="entry name" value="LysR family transcriptional regulator"/>
    <property type="match status" value="1"/>
</dbReference>
<dbReference type="PROSITE" id="PS50931">
    <property type="entry name" value="HTH_LYSR"/>
    <property type="match status" value="1"/>
</dbReference>
<dbReference type="AlphaFoldDB" id="A0A483UZD5"/>
<dbReference type="SUPFAM" id="SSF46785">
    <property type="entry name" value="Winged helix' DNA-binding domain"/>
    <property type="match status" value="1"/>
</dbReference>
<dbReference type="InterPro" id="IPR000847">
    <property type="entry name" value="LysR_HTH_N"/>
</dbReference>
<dbReference type="PRINTS" id="PR00039">
    <property type="entry name" value="HTHLYSR"/>
</dbReference>
<evidence type="ECO:0000256" key="4">
    <source>
        <dbReference type="ARBA" id="ARBA00023163"/>
    </source>
</evidence>
<dbReference type="PANTHER" id="PTHR30419:SF30">
    <property type="entry name" value="LYSR FAMILY TRANSCRIPTIONAL REGULATOR"/>
    <property type="match status" value="1"/>
</dbReference>
<dbReference type="GO" id="GO:0003700">
    <property type="term" value="F:DNA-binding transcription factor activity"/>
    <property type="evidence" value="ECO:0007669"/>
    <property type="project" value="InterPro"/>
</dbReference>
<dbReference type="InterPro" id="IPR036390">
    <property type="entry name" value="WH_DNA-bd_sf"/>
</dbReference>
<evidence type="ECO:0000256" key="1">
    <source>
        <dbReference type="ARBA" id="ARBA00009437"/>
    </source>
</evidence>
<name>A0A483UZD5_KLEPN</name>
<dbReference type="InterPro" id="IPR005119">
    <property type="entry name" value="LysR_subst-bd"/>
</dbReference>
<keyword evidence="3" id="KW-0238">DNA-binding</keyword>
<accession>A0A483UZD5</accession>
<comment type="similarity">
    <text evidence="1">Belongs to the LysR transcriptional regulatory family.</text>
</comment>
<evidence type="ECO:0000256" key="3">
    <source>
        <dbReference type="ARBA" id="ARBA00023125"/>
    </source>
</evidence>
<gene>
    <name evidence="6" type="ORF">ETH36_25175</name>
</gene>
<evidence type="ECO:0000259" key="5">
    <source>
        <dbReference type="PROSITE" id="PS50931"/>
    </source>
</evidence>
<dbReference type="EMBL" id="SDDG01000094">
    <property type="protein sequence ID" value="TCY78310.1"/>
    <property type="molecule type" value="Genomic_DNA"/>
</dbReference>
<dbReference type="CDD" id="cd05466">
    <property type="entry name" value="PBP2_LTTR_substrate"/>
    <property type="match status" value="1"/>
</dbReference>
<keyword evidence="2" id="KW-0805">Transcription regulation</keyword>
<keyword evidence="4" id="KW-0804">Transcription</keyword>
<dbReference type="Pfam" id="PF03466">
    <property type="entry name" value="LysR_substrate"/>
    <property type="match status" value="1"/>
</dbReference>
<evidence type="ECO:0000256" key="2">
    <source>
        <dbReference type="ARBA" id="ARBA00023015"/>
    </source>
</evidence>
<reference evidence="6" key="1">
    <citation type="submission" date="2019-01" db="EMBL/GenBank/DDBJ databases">
        <authorList>
            <person name="Lista F."/>
            <person name="Anselmo A."/>
        </authorList>
    </citation>
    <scope>NUCLEOTIDE SEQUENCE</scope>
    <source>
        <strain evidence="6">15R</strain>
    </source>
</reference>